<protein>
    <submittedName>
        <fullName evidence="1">Uncharacterized protein</fullName>
    </submittedName>
</protein>
<gene>
    <name evidence="1" type="ordered locus">Desor_1759</name>
</gene>
<accession>G7W622</accession>
<dbReference type="KEGG" id="dor:Desor_1759"/>
<evidence type="ECO:0000313" key="2">
    <source>
        <dbReference type="Proteomes" id="UP000006346"/>
    </source>
</evidence>
<dbReference type="AlphaFoldDB" id="G7W622"/>
<name>G7W622_DESOD</name>
<reference evidence="2" key="1">
    <citation type="submission" date="2011-11" db="EMBL/GenBank/DDBJ databases">
        <title>Complete sequence of Desulfosporosinus orientis DSM 765.</title>
        <authorList>
            <person name="Lucas S."/>
            <person name="Han J."/>
            <person name="Lapidus A."/>
            <person name="Cheng J.-F."/>
            <person name="Goodwin L."/>
            <person name="Pitluck S."/>
            <person name="Peters L."/>
            <person name="Ovchinnikova G."/>
            <person name="Teshima H."/>
            <person name="Detter J.C."/>
            <person name="Han C."/>
            <person name="Tapia R."/>
            <person name="Land M."/>
            <person name="Hauser L."/>
            <person name="Kyrpides N."/>
            <person name="Ivanova N."/>
            <person name="Pagani I."/>
            <person name="Pester M."/>
            <person name="Spring S."/>
            <person name="Ollivier B."/>
            <person name="Rattei T."/>
            <person name="Klenk H.-P."/>
            <person name="Wagner M."/>
            <person name="Loy A."/>
            <person name="Woyke T."/>
        </authorList>
    </citation>
    <scope>NUCLEOTIDE SEQUENCE [LARGE SCALE GENOMIC DNA]</scope>
    <source>
        <strain evidence="2">ATCC 19365 / DSM 765 / NCIMB 8382 / VKM B-1628</strain>
    </source>
</reference>
<dbReference type="Proteomes" id="UP000006346">
    <property type="component" value="Chromosome"/>
</dbReference>
<dbReference type="PATRIC" id="fig|768706.3.peg.1764"/>
<proteinExistence type="predicted"/>
<dbReference type="EMBL" id="CP003108">
    <property type="protein sequence ID" value="AET67398.1"/>
    <property type="molecule type" value="Genomic_DNA"/>
</dbReference>
<sequence length="127" mass="14354">MKRRLLYAAFVLYLLSMTVNLIRHPFGIASQGYAIPNQKNGQLEERVRPYSYQLRRLNCVPATLVDAELTGFSGMTLGNVNINDTNIKCIAAIESDNPVNPNTIVLYYKFLGFQLKQVIKDNSLNVE</sequence>
<keyword evidence="2" id="KW-1185">Reference proteome</keyword>
<organism evidence="1 2">
    <name type="scientific">Desulfosporosinus orientis (strain ATCC 19365 / DSM 765 / NCIMB 8382 / VKM B-1628 / Singapore I)</name>
    <name type="common">Desulfotomaculum orientis</name>
    <dbReference type="NCBI Taxonomy" id="768706"/>
    <lineage>
        <taxon>Bacteria</taxon>
        <taxon>Bacillati</taxon>
        <taxon>Bacillota</taxon>
        <taxon>Clostridia</taxon>
        <taxon>Eubacteriales</taxon>
        <taxon>Desulfitobacteriaceae</taxon>
        <taxon>Desulfosporosinus</taxon>
    </lineage>
</organism>
<reference evidence="1 2" key="2">
    <citation type="journal article" date="2012" name="J. Bacteriol.">
        <title>Complete genome sequences of Desulfosporosinus orientis DSM765T, Desulfosporosinus youngiae DSM17734T, Desulfosporosinus meridiei DSM13257T, and Desulfosporosinus acidiphilus DSM22704T.</title>
        <authorList>
            <person name="Pester M."/>
            <person name="Brambilla E."/>
            <person name="Alazard D."/>
            <person name="Rattei T."/>
            <person name="Weinmaier T."/>
            <person name="Han J."/>
            <person name="Lucas S."/>
            <person name="Lapidus A."/>
            <person name="Cheng J.F."/>
            <person name="Goodwin L."/>
            <person name="Pitluck S."/>
            <person name="Peters L."/>
            <person name="Ovchinnikova G."/>
            <person name="Teshima H."/>
            <person name="Detter J.C."/>
            <person name="Han C.S."/>
            <person name="Tapia R."/>
            <person name="Land M.L."/>
            <person name="Hauser L."/>
            <person name="Kyrpides N.C."/>
            <person name="Ivanova N.N."/>
            <person name="Pagani I."/>
            <person name="Huntmann M."/>
            <person name="Wei C.L."/>
            <person name="Davenport K.W."/>
            <person name="Daligault H."/>
            <person name="Chain P.S."/>
            <person name="Chen A."/>
            <person name="Mavromatis K."/>
            <person name="Markowitz V."/>
            <person name="Szeto E."/>
            <person name="Mikhailova N."/>
            <person name="Pati A."/>
            <person name="Wagner M."/>
            <person name="Woyke T."/>
            <person name="Ollivier B."/>
            <person name="Klenk H.P."/>
            <person name="Spring S."/>
            <person name="Loy A."/>
        </authorList>
    </citation>
    <scope>NUCLEOTIDE SEQUENCE [LARGE SCALE GENOMIC DNA]</scope>
    <source>
        <strain evidence="2">ATCC 19365 / DSM 765 / NCIMB 8382 / VKM B-1628</strain>
    </source>
</reference>
<dbReference type="HOGENOM" id="CLU_1967017_0_0_9"/>
<evidence type="ECO:0000313" key="1">
    <source>
        <dbReference type="EMBL" id="AET67398.1"/>
    </source>
</evidence>